<dbReference type="Pfam" id="PF20629">
    <property type="entry name" value="GD_AH_C"/>
    <property type="match status" value="1"/>
</dbReference>
<keyword evidence="2" id="KW-0456">Lyase</keyword>
<dbReference type="EMBL" id="FLUQ01000003">
    <property type="protein sequence ID" value="SBW07798.1"/>
    <property type="molecule type" value="Genomic_DNA"/>
</dbReference>
<reference evidence="5" key="1">
    <citation type="submission" date="2016-04" db="EMBL/GenBank/DDBJ databases">
        <authorList>
            <person name="Evans L.H."/>
            <person name="Alamgir A."/>
            <person name="Owens N."/>
            <person name="Weber N.D."/>
            <person name="Virtaneva K."/>
            <person name="Barbian K."/>
            <person name="Babar A."/>
            <person name="Rosenke K."/>
        </authorList>
    </citation>
    <scope>NUCLEOTIDE SEQUENCE</scope>
    <source>
        <strain evidence="5">86</strain>
    </source>
</reference>
<accession>A0A212K863</accession>
<dbReference type="InterPro" id="IPR048332">
    <property type="entry name" value="GD_AH_C"/>
</dbReference>
<dbReference type="AlphaFoldDB" id="A0A212K863"/>
<feature type="domain" description="D-galactarate/Altronate dehydratase second" evidence="3">
    <location>
        <begin position="11"/>
        <end position="137"/>
    </location>
</feature>
<evidence type="ECO:0000256" key="1">
    <source>
        <dbReference type="ARBA" id="ARBA00010986"/>
    </source>
</evidence>
<keyword evidence="5" id="KW-0378">Hydrolase</keyword>
<dbReference type="InterPro" id="IPR007392">
    <property type="entry name" value="GD_AH_second"/>
</dbReference>
<feature type="domain" description="D-galactarate/Altronate dehydratase C-terminal" evidence="4">
    <location>
        <begin position="150"/>
        <end position="398"/>
    </location>
</feature>
<evidence type="ECO:0000313" key="5">
    <source>
        <dbReference type="EMBL" id="SBW07798.1"/>
    </source>
</evidence>
<dbReference type="PANTHER" id="PTHR30536">
    <property type="entry name" value="ALTRONATE/GALACTARATE DEHYDRATASE"/>
    <property type="match status" value="1"/>
</dbReference>
<evidence type="ECO:0000256" key="2">
    <source>
        <dbReference type="ARBA" id="ARBA00023239"/>
    </source>
</evidence>
<proteinExistence type="inferred from homology"/>
<dbReference type="GO" id="GO:0019698">
    <property type="term" value="P:D-galacturonate catabolic process"/>
    <property type="evidence" value="ECO:0007669"/>
    <property type="project" value="TreeGrafter"/>
</dbReference>
<dbReference type="Pfam" id="PF04295">
    <property type="entry name" value="GD_AH_second"/>
    <property type="match status" value="1"/>
</dbReference>
<sequence>MIDPNNPICRGFLRPDGRKGIRDKLLLIYTVDCSAHVAFKIAEALTGQGHDVEVIGQRSCHDHQNRVFALLAYCVHPNVGAVLAVGHGCESTSAEAIHAFAAENGRPSEWFTVHQAGGTRRGISQGVELARSLLERMRARRQPVDFYWRDLCVSAKCGGSDYTSGLTGNPLVGAVFDFIVDAGGTCLFAEMNEGLGLRDYFAGRAACAAAREELLAAYDKAERACRLGGRFFITPGNIRGGLTTIEEKSLGSAAKSGNRPVQGVLQIGQRPPWQGLWMFDETSDEVFEHSLDHEGNQGGDCAVLMLMNAAGCHMNYLVTGRGHVCGVGISPTLKITGNPDTYDKLRDDIDFSAGPLLTGELSIEAMRDRLLEHTARICRGQPTLADAQGHRENEMWSVAQAAGCTPGP</sequence>
<dbReference type="InterPro" id="IPR052172">
    <property type="entry name" value="UxaA_altronate/galactarate_dh"/>
</dbReference>
<evidence type="ECO:0000259" key="4">
    <source>
        <dbReference type="Pfam" id="PF20629"/>
    </source>
</evidence>
<gene>
    <name evidence="5" type="ORF">KL86DPRO_30119</name>
</gene>
<dbReference type="GO" id="GO:0016829">
    <property type="term" value="F:lyase activity"/>
    <property type="evidence" value="ECO:0007669"/>
    <property type="project" value="UniProtKB-KW"/>
</dbReference>
<dbReference type="PANTHER" id="PTHR30536:SF5">
    <property type="entry name" value="ALTRONATE DEHYDRATASE"/>
    <property type="match status" value="1"/>
</dbReference>
<dbReference type="GO" id="GO:0016787">
    <property type="term" value="F:hydrolase activity"/>
    <property type="evidence" value="ECO:0007669"/>
    <property type="project" value="UniProtKB-KW"/>
</dbReference>
<organism evidence="5">
    <name type="scientific">uncultured delta proteobacterium</name>
    <dbReference type="NCBI Taxonomy" id="34034"/>
    <lineage>
        <taxon>Bacteria</taxon>
        <taxon>Deltaproteobacteria</taxon>
        <taxon>environmental samples</taxon>
    </lineage>
</organism>
<comment type="similarity">
    <text evidence="1">Belongs to the UxaA family.</text>
</comment>
<protein>
    <submittedName>
        <fullName evidence="5">D-galactarate dehydratase/altronate hydrolase domain protein</fullName>
    </submittedName>
</protein>
<name>A0A212K863_9DELT</name>
<evidence type="ECO:0000259" key="3">
    <source>
        <dbReference type="Pfam" id="PF04295"/>
    </source>
</evidence>